<evidence type="ECO:0000256" key="1">
    <source>
        <dbReference type="ARBA" id="ARBA00022737"/>
    </source>
</evidence>
<comment type="caution">
    <text evidence="3">The sequence shown here is derived from an EMBL/GenBank/DDBJ whole genome shotgun (WGS) entry which is preliminary data.</text>
</comment>
<dbReference type="Gene3D" id="1.20.58.1950">
    <property type="match status" value="1"/>
</dbReference>
<dbReference type="Pfam" id="PF00874">
    <property type="entry name" value="PRD"/>
    <property type="match status" value="2"/>
</dbReference>
<dbReference type="PANTHER" id="PTHR30185:SF16">
    <property type="entry name" value="PROTEIN GLCT"/>
    <property type="match status" value="1"/>
</dbReference>
<dbReference type="Gene3D" id="1.20.890.100">
    <property type="match status" value="1"/>
</dbReference>
<dbReference type="Pfam" id="PF03123">
    <property type="entry name" value="CAT_RBD"/>
    <property type="match status" value="1"/>
</dbReference>
<dbReference type="SUPFAM" id="SSF50151">
    <property type="entry name" value="SacY-like RNA-binding domain"/>
    <property type="match status" value="1"/>
</dbReference>
<accession>A0ABV8GXD7</accession>
<dbReference type="Proteomes" id="UP001595772">
    <property type="component" value="Unassembled WGS sequence"/>
</dbReference>
<dbReference type="InterPro" id="IPR050661">
    <property type="entry name" value="BglG_antiterminators"/>
</dbReference>
<dbReference type="NCBIfam" id="NF047357">
    <property type="entry name" value="antiterm_GlcT"/>
    <property type="match status" value="1"/>
</dbReference>
<gene>
    <name evidence="3" type="primary">glcT</name>
    <name evidence="3" type="ORF">ACFOUV_06865</name>
</gene>
<dbReference type="InterPro" id="IPR036650">
    <property type="entry name" value="CAT_RNA-bd_dom_sf"/>
</dbReference>
<dbReference type="PANTHER" id="PTHR30185">
    <property type="entry name" value="CRYPTIC BETA-GLUCOSIDE BGL OPERON ANTITERMINATOR"/>
    <property type="match status" value="1"/>
</dbReference>
<feature type="domain" description="PRD" evidence="2">
    <location>
        <begin position="174"/>
        <end position="282"/>
    </location>
</feature>
<protein>
    <submittedName>
        <fullName evidence="3">Glucose PTS transporter transcription antiterminator GlcT</fullName>
    </submittedName>
</protein>
<dbReference type="InterPro" id="IPR004341">
    <property type="entry name" value="CAT_RNA-bd_dom"/>
</dbReference>
<evidence type="ECO:0000313" key="3">
    <source>
        <dbReference type="EMBL" id="MFC4023541.1"/>
    </source>
</evidence>
<keyword evidence="4" id="KW-1185">Reference proteome</keyword>
<proteinExistence type="predicted"/>
<evidence type="ECO:0000313" key="4">
    <source>
        <dbReference type="Proteomes" id="UP001595772"/>
    </source>
</evidence>
<dbReference type="EMBL" id="JBHSAO010000004">
    <property type="protein sequence ID" value="MFC4023541.1"/>
    <property type="molecule type" value="Genomic_DNA"/>
</dbReference>
<dbReference type="InterPro" id="IPR036634">
    <property type="entry name" value="PRD_sf"/>
</dbReference>
<dbReference type="PROSITE" id="PS51372">
    <property type="entry name" value="PRD_2"/>
    <property type="match status" value="2"/>
</dbReference>
<sequence>MDTFSVKKVLNNNVLIAVDIKGQEVVLIGKGIGFNTKKNDPIAKETVEKLFALHDEKEQENYKKLLQEIDEETLNAIVSSIEIIKKRSKSMLNENVHVALTDHIVFAITRLLKGMAIRNPFLLETKALYPGEYEIASEVVDYINHALDIQLPEGEIGFIALHVHSANTDTTISEINKYSQLVTKLIGVIEDQFHIVIDRESINYIRLVRHLRYTVERVLNEEKLEEPKKIAELLKKEYPSCYNLSWKLVKIMQQTLKKQVYDAEAVYLTMHLQRLSEKVDTY</sequence>
<dbReference type="Gene3D" id="1.10.1790.10">
    <property type="entry name" value="PRD domain"/>
    <property type="match status" value="1"/>
</dbReference>
<name>A0ABV8GXD7_9BACI</name>
<dbReference type="SUPFAM" id="SSF63520">
    <property type="entry name" value="PTS-regulatory domain, PRD"/>
    <property type="match status" value="2"/>
</dbReference>
<dbReference type="Gene3D" id="2.30.24.10">
    <property type="entry name" value="CAT RNA-binding domain"/>
    <property type="match status" value="1"/>
</dbReference>
<evidence type="ECO:0000259" key="2">
    <source>
        <dbReference type="PROSITE" id="PS51372"/>
    </source>
</evidence>
<reference evidence="4" key="1">
    <citation type="journal article" date="2019" name="Int. J. Syst. Evol. Microbiol.">
        <title>The Global Catalogue of Microorganisms (GCM) 10K type strain sequencing project: providing services to taxonomists for standard genome sequencing and annotation.</title>
        <authorList>
            <consortium name="The Broad Institute Genomics Platform"/>
            <consortium name="The Broad Institute Genome Sequencing Center for Infectious Disease"/>
            <person name="Wu L."/>
            <person name="Ma J."/>
        </authorList>
    </citation>
    <scope>NUCLEOTIDE SEQUENCE [LARGE SCALE GENOMIC DNA]</scope>
    <source>
        <strain evidence="4">IBRC-M 10703</strain>
    </source>
</reference>
<organism evidence="3 4">
    <name type="scientific">Oceanobacillus longus</name>
    <dbReference type="NCBI Taxonomy" id="930120"/>
    <lineage>
        <taxon>Bacteria</taxon>
        <taxon>Bacillati</taxon>
        <taxon>Bacillota</taxon>
        <taxon>Bacilli</taxon>
        <taxon>Bacillales</taxon>
        <taxon>Bacillaceae</taxon>
        <taxon>Oceanobacillus</taxon>
    </lineage>
</organism>
<feature type="domain" description="PRD" evidence="2">
    <location>
        <begin position="68"/>
        <end position="173"/>
    </location>
</feature>
<dbReference type="SMART" id="SM01061">
    <property type="entry name" value="CAT_RBD"/>
    <property type="match status" value="1"/>
</dbReference>
<keyword evidence="1" id="KW-0677">Repeat</keyword>
<dbReference type="RefSeq" id="WP_379496162.1">
    <property type="nucleotide sequence ID" value="NZ_JBHSAO010000004.1"/>
</dbReference>
<dbReference type="InterPro" id="IPR011608">
    <property type="entry name" value="PRD"/>
</dbReference>